<comment type="caution">
    <text evidence="1">The sequence shown here is derived from an EMBL/GenBank/DDBJ whole genome shotgun (WGS) entry which is preliminary data.</text>
</comment>
<proteinExistence type="predicted"/>
<accession>A0A835IKH3</accession>
<organism evidence="1 2">
    <name type="scientific">Coptis chinensis</name>
    <dbReference type="NCBI Taxonomy" id="261450"/>
    <lineage>
        <taxon>Eukaryota</taxon>
        <taxon>Viridiplantae</taxon>
        <taxon>Streptophyta</taxon>
        <taxon>Embryophyta</taxon>
        <taxon>Tracheophyta</taxon>
        <taxon>Spermatophyta</taxon>
        <taxon>Magnoliopsida</taxon>
        <taxon>Ranunculales</taxon>
        <taxon>Ranunculaceae</taxon>
        <taxon>Coptidoideae</taxon>
        <taxon>Coptis</taxon>
    </lineage>
</organism>
<evidence type="ECO:0008006" key="3">
    <source>
        <dbReference type="Google" id="ProtNLM"/>
    </source>
</evidence>
<keyword evidence="2" id="KW-1185">Reference proteome</keyword>
<sequence length="154" mass="17742">MPGVPTSQPFSWSSLFSNSRVASLGTRLEQFDINEVDGISDVPLDLIMRGETVWREYLTQNVELQMKSLNIIPIWVKMHGVPKVMWIDEGLGFIASKVGKPHCQDQSTKEQRRLDYARVYVEYKVNETLPDSFYIQLSPNDVRKISYEYPSLDP</sequence>
<dbReference type="PANTHER" id="PTHR31286">
    <property type="entry name" value="GLYCINE-RICH CELL WALL STRUCTURAL PROTEIN 1.8-LIKE"/>
    <property type="match status" value="1"/>
</dbReference>
<reference evidence="1 2" key="1">
    <citation type="submission" date="2020-10" db="EMBL/GenBank/DDBJ databases">
        <title>The Coptis chinensis genome and diversification of protoberbering-type alkaloids.</title>
        <authorList>
            <person name="Wang B."/>
            <person name="Shu S."/>
            <person name="Song C."/>
            <person name="Liu Y."/>
        </authorList>
    </citation>
    <scope>NUCLEOTIDE SEQUENCE [LARGE SCALE GENOMIC DNA]</scope>
    <source>
        <strain evidence="1">HL-2020</strain>
        <tissue evidence="1">Leaf</tissue>
    </source>
</reference>
<evidence type="ECO:0000313" key="2">
    <source>
        <dbReference type="Proteomes" id="UP000631114"/>
    </source>
</evidence>
<name>A0A835IKH3_9MAGN</name>
<dbReference type="OrthoDB" id="1939300at2759"/>
<evidence type="ECO:0000313" key="1">
    <source>
        <dbReference type="EMBL" id="KAF9619446.1"/>
    </source>
</evidence>
<protein>
    <recommendedName>
        <fullName evidence="3">DUF4283 domain-containing protein</fullName>
    </recommendedName>
</protein>
<dbReference type="Proteomes" id="UP000631114">
    <property type="component" value="Unassembled WGS sequence"/>
</dbReference>
<gene>
    <name evidence="1" type="ORF">IFM89_007021</name>
</gene>
<dbReference type="InterPro" id="IPR040256">
    <property type="entry name" value="At4g02000-like"/>
</dbReference>
<dbReference type="AlphaFoldDB" id="A0A835IKH3"/>
<dbReference type="EMBL" id="JADFTS010000002">
    <property type="protein sequence ID" value="KAF9619446.1"/>
    <property type="molecule type" value="Genomic_DNA"/>
</dbReference>
<dbReference type="PANTHER" id="PTHR31286:SF180">
    <property type="entry name" value="OS10G0362600 PROTEIN"/>
    <property type="match status" value="1"/>
</dbReference>